<reference evidence="2 3" key="1">
    <citation type="journal article" date="2015" name="Nature">
        <title>rRNA introns, odd ribosomes, and small enigmatic genomes across a large radiation of phyla.</title>
        <authorList>
            <person name="Brown C.T."/>
            <person name="Hug L.A."/>
            <person name="Thomas B.C."/>
            <person name="Sharon I."/>
            <person name="Castelle C.J."/>
            <person name="Singh A."/>
            <person name="Wilkins M.J."/>
            <person name="Williams K.H."/>
            <person name="Banfield J.F."/>
        </authorList>
    </citation>
    <scope>NUCLEOTIDE SEQUENCE [LARGE SCALE GENOMIC DNA]</scope>
</reference>
<dbReference type="SUPFAM" id="SSF57884">
    <property type="entry name" value="Ada DNA repair protein, N-terminal domain (N-Ada 10)"/>
    <property type="match status" value="1"/>
</dbReference>
<keyword evidence="1" id="KW-1133">Transmembrane helix</keyword>
<dbReference type="AlphaFoldDB" id="A0A0G1CEH3"/>
<evidence type="ECO:0000313" key="2">
    <source>
        <dbReference type="EMBL" id="KKS48048.1"/>
    </source>
</evidence>
<keyword evidence="1" id="KW-0812">Transmembrane</keyword>
<protein>
    <submittedName>
        <fullName evidence="2">Nuclease (SNase domain protein)</fullName>
    </submittedName>
</protein>
<comment type="caution">
    <text evidence="2">The sequence shown here is derived from an EMBL/GenBank/DDBJ whole genome shotgun (WGS) entry which is preliminary data.</text>
</comment>
<sequence>MTSIQKIVEKIKGINVRKQVNLRIIPDDVFLGLILILIAFASFGLGRLSKIEGSKTPVRFENITEATKETSYQKALAGGQAASIINSAGDQLVGSKNGTKYYYPWCTGVQKIAQANIIHFTSKTEAEARGYTPSATCKGL</sequence>
<dbReference type="InterPro" id="IPR035451">
    <property type="entry name" value="Ada-like_dom_sf"/>
</dbReference>
<feature type="transmembrane region" description="Helical" evidence="1">
    <location>
        <begin position="29"/>
        <end position="49"/>
    </location>
</feature>
<organism evidence="2 3">
    <name type="scientific">Candidatus Nomurabacteria bacterium GW2011_GWC2_42_20</name>
    <dbReference type="NCBI Taxonomy" id="1618756"/>
    <lineage>
        <taxon>Bacteria</taxon>
        <taxon>Candidatus Nomuraibacteriota</taxon>
    </lineage>
</organism>
<gene>
    <name evidence="2" type="ORF">UV12_C0003G0007</name>
</gene>
<dbReference type="STRING" id="1618756.UV12_C0003G0007"/>
<accession>A0A0G1CEH3</accession>
<keyword evidence="1" id="KW-0472">Membrane</keyword>
<dbReference type="EMBL" id="LCDG01000003">
    <property type="protein sequence ID" value="KKS48048.1"/>
    <property type="molecule type" value="Genomic_DNA"/>
</dbReference>
<dbReference type="Gene3D" id="3.40.10.10">
    <property type="entry name" value="DNA Methylphosphotriester Repair Domain"/>
    <property type="match status" value="1"/>
</dbReference>
<proteinExistence type="predicted"/>
<dbReference type="Proteomes" id="UP000034704">
    <property type="component" value="Unassembled WGS sequence"/>
</dbReference>
<evidence type="ECO:0000256" key="1">
    <source>
        <dbReference type="SAM" id="Phobius"/>
    </source>
</evidence>
<name>A0A0G1CEH3_9BACT</name>
<evidence type="ECO:0000313" key="3">
    <source>
        <dbReference type="Proteomes" id="UP000034704"/>
    </source>
</evidence>